<evidence type="ECO:0000313" key="3">
    <source>
        <dbReference type="Proteomes" id="UP001241092"/>
    </source>
</evidence>
<dbReference type="Proteomes" id="UP001241092">
    <property type="component" value="Chromosome"/>
</dbReference>
<gene>
    <name evidence="2" type="ORF">hbim_05267</name>
</gene>
<dbReference type="RefSeq" id="WP_286211708.1">
    <property type="nucleotide sequence ID" value="NZ_AP027452.1"/>
</dbReference>
<name>A0AAI8XQS3_MYCME</name>
<dbReference type="AlphaFoldDB" id="A0AAI8XQS3"/>
<dbReference type="PROSITE" id="PS51257">
    <property type="entry name" value="PROKAR_LIPOPROTEIN"/>
    <property type="match status" value="1"/>
</dbReference>
<sequence length="554" mass="57218">MGRHPKRRHRRQRRVLNVFVVLVAAFVAFVAGCGGNPPAAPSGSDSDEPAPAEAQDAIVKGLETMFTWFPARDASPRDAYIRALPYFGSQLQNGKDNTLERGNSVWWQGWKAEKAEVTAKALLVAGEHPEDKPDTVQRAVVVTQTVKAADGEELDSTTMRIDRVVAKKGPQGWRVEEINFFPENEFRTKVCPPGQSHQPAPDGPCVPNPPPPPKQCPDGSTVPADQVCPPPVTGPNVTQCPDGTSVPAGAACPATGPVTTPPTAGKTCPEGQSPDSSGTCQCPSGTVKDGDRCVTPCPEGQTRNPDGNCECPSGTVKEGEQCVKPCATGETRNPDGTCKAQPCPDGQTRKSDGTCPTGTPCPDGTTVYGDDTCPVVPCPDGTSVPNGQTCPPVKCADGSSVPNGQTCPPVSCADGSSVPNGQTCPPVQCADGSSVPNGQTCPPVQCPNGTTVPNGQTCPPVILQKKPPVSASCTAGTPGGFGPVCTCPPGYDLSSGNMCVESTGPGPVVHFAPTGHPSAGAPMSRAARAIAVLARPPDRLTGCRTPGLFICQRR</sequence>
<proteinExistence type="predicted"/>
<evidence type="ECO:0000256" key="1">
    <source>
        <dbReference type="SAM" id="MobiDB-lite"/>
    </source>
</evidence>
<reference evidence="2" key="1">
    <citation type="submission" date="2023-03" db="EMBL/GenBank/DDBJ databases">
        <title>Draft genome sequence of a Mycolicibacterium mageritense strain H4_3_1 isolated from a hybrid biological-inorganic system reactor.</title>
        <authorList>
            <person name="Feng X."/>
            <person name="Kazama D."/>
            <person name="Sato K."/>
            <person name="Kobayashi H."/>
        </authorList>
    </citation>
    <scope>NUCLEOTIDE SEQUENCE</scope>
    <source>
        <strain evidence="2">H4_3_1</strain>
    </source>
</reference>
<protein>
    <submittedName>
        <fullName evidence="2">Uncharacterized protein</fullName>
    </submittedName>
</protein>
<evidence type="ECO:0000313" key="2">
    <source>
        <dbReference type="EMBL" id="BDY31315.1"/>
    </source>
</evidence>
<feature type="region of interest" description="Disordered" evidence="1">
    <location>
        <begin position="189"/>
        <end position="222"/>
    </location>
</feature>
<accession>A0AAI8XQS3</accession>
<feature type="compositionally biased region" description="Pro residues" evidence="1">
    <location>
        <begin position="201"/>
        <end position="215"/>
    </location>
</feature>
<dbReference type="EMBL" id="AP027452">
    <property type="protein sequence ID" value="BDY31315.1"/>
    <property type="molecule type" value="Genomic_DNA"/>
</dbReference>
<organism evidence="2 3">
    <name type="scientific">Mycolicibacterium mageritense</name>
    <name type="common">Mycobacterium mageritense</name>
    <dbReference type="NCBI Taxonomy" id="53462"/>
    <lineage>
        <taxon>Bacteria</taxon>
        <taxon>Bacillati</taxon>
        <taxon>Actinomycetota</taxon>
        <taxon>Actinomycetes</taxon>
        <taxon>Mycobacteriales</taxon>
        <taxon>Mycobacteriaceae</taxon>
        <taxon>Mycolicibacterium</taxon>
    </lineage>
</organism>